<comment type="function">
    <text evidence="1">Involved in the transposition of the insertion sequence.</text>
</comment>
<dbReference type="InterPro" id="IPR025948">
    <property type="entry name" value="HTH-like_dom"/>
</dbReference>
<reference evidence="3 4" key="1">
    <citation type="submission" date="2020-03" db="EMBL/GenBank/DDBJ databases">
        <title>Soil Listeria distribution.</title>
        <authorList>
            <person name="Liao J."/>
            <person name="Wiedmann M."/>
        </authorList>
    </citation>
    <scope>NUCLEOTIDE SEQUENCE [LARGE SCALE GENOMIC DNA]</scope>
    <source>
        <strain evidence="3 4">FSL L7-1681</strain>
    </source>
</reference>
<evidence type="ECO:0000313" key="3">
    <source>
        <dbReference type="EMBL" id="MBC1371805.1"/>
    </source>
</evidence>
<dbReference type="GO" id="GO:0043565">
    <property type="term" value="F:sequence-specific DNA binding"/>
    <property type="evidence" value="ECO:0007669"/>
    <property type="project" value="InterPro"/>
</dbReference>
<dbReference type="InterPro" id="IPR036397">
    <property type="entry name" value="RNaseH_sf"/>
</dbReference>
<feature type="domain" description="Integrase catalytic" evidence="2">
    <location>
        <begin position="221"/>
        <end position="381"/>
    </location>
</feature>
<dbReference type="Gene3D" id="3.30.420.10">
    <property type="entry name" value="Ribonuclease H-like superfamily/Ribonuclease H"/>
    <property type="match status" value="1"/>
</dbReference>
<dbReference type="InterPro" id="IPR050900">
    <property type="entry name" value="Transposase_IS3/IS150/IS904"/>
</dbReference>
<evidence type="ECO:0000259" key="2">
    <source>
        <dbReference type="PROSITE" id="PS50994"/>
    </source>
</evidence>
<dbReference type="Pfam" id="PF13276">
    <property type="entry name" value="HTH_21"/>
    <property type="match status" value="1"/>
</dbReference>
<dbReference type="PANTHER" id="PTHR46889">
    <property type="entry name" value="TRANSPOSASE INSF FOR INSERTION SEQUENCE IS3B-RELATED"/>
    <property type="match status" value="1"/>
</dbReference>
<dbReference type="InterPro" id="IPR012337">
    <property type="entry name" value="RNaseH-like_sf"/>
</dbReference>
<dbReference type="SUPFAM" id="SSF53098">
    <property type="entry name" value="Ribonuclease H-like"/>
    <property type="match status" value="1"/>
</dbReference>
<dbReference type="PROSITE" id="PS50994">
    <property type="entry name" value="INTEGRASE"/>
    <property type="match status" value="1"/>
</dbReference>
<dbReference type="InterPro" id="IPR010921">
    <property type="entry name" value="Trp_repressor/repl_initiator"/>
</dbReference>
<proteinExistence type="predicted"/>
<dbReference type="Pfam" id="PF00665">
    <property type="entry name" value="rve"/>
    <property type="match status" value="1"/>
</dbReference>
<dbReference type="NCBIfam" id="NF033516">
    <property type="entry name" value="transpos_IS3"/>
    <property type="match status" value="1"/>
</dbReference>
<organism evidence="3 4">
    <name type="scientific">Listeria booriae</name>
    <dbReference type="NCBI Taxonomy" id="1552123"/>
    <lineage>
        <taxon>Bacteria</taxon>
        <taxon>Bacillati</taxon>
        <taxon>Bacillota</taxon>
        <taxon>Bacilli</taxon>
        <taxon>Bacillales</taxon>
        <taxon>Listeriaceae</taxon>
        <taxon>Listeria</taxon>
    </lineage>
</organism>
<dbReference type="InterPro" id="IPR001584">
    <property type="entry name" value="Integrase_cat-core"/>
</dbReference>
<protein>
    <submittedName>
        <fullName evidence="3">IS3 family transposase</fullName>
    </submittedName>
</protein>
<name>A0A841Y627_9LIST</name>
<accession>A0A841Y627</accession>
<dbReference type="RefSeq" id="WP_185376408.1">
    <property type="nucleotide sequence ID" value="NZ_JAARPL010000003.1"/>
</dbReference>
<dbReference type="Pfam" id="PF13333">
    <property type="entry name" value="rve_2"/>
    <property type="match status" value="1"/>
</dbReference>
<gene>
    <name evidence="3" type="ORF">HB847_05430</name>
</gene>
<sequence>MGTRVAYPLQVKQESIEMKLAGKTVKEIMETLHIKNKTQVETWWRWYRNGEEHRLLQPVGKQYTFGKGPEVLPELEQLRIDNKFLRQQLGIPKKVQRIGKEVEPQIFVALVESKQGEMTVKELCEMFQISRSSYYRWVKQKDRKKWSELECLINRLCVENKFRYGYRKITALVNRTHRVSKNTVQKIMQKYGWSCRVKKKKRQNTGQPYAIYANQLNRQFQSDRPLTKLVTDITYLPFGQKLLYLSSIMDLYNGEIIAYTIGDKQDVALVLDTLHQLPPMFHCLMHSDQGSVYTSYSYQEEIKRKSITMSMSRKGTPADNACIESFHASLKSETFYLDGLKNESTSIVIQTVVDYISYYNKNRIQQKLDYRSPIEYRKAAV</sequence>
<dbReference type="AlphaFoldDB" id="A0A841Y627"/>
<dbReference type="Proteomes" id="UP000591929">
    <property type="component" value="Unassembled WGS sequence"/>
</dbReference>
<dbReference type="InterPro" id="IPR048020">
    <property type="entry name" value="Transpos_IS3"/>
</dbReference>
<dbReference type="GO" id="GO:0015074">
    <property type="term" value="P:DNA integration"/>
    <property type="evidence" value="ECO:0007669"/>
    <property type="project" value="InterPro"/>
</dbReference>
<dbReference type="SUPFAM" id="SSF48295">
    <property type="entry name" value="TrpR-like"/>
    <property type="match status" value="1"/>
</dbReference>
<dbReference type="EMBL" id="JAARPL010000003">
    <property type="protein sequence ID" value="MBC1371805.1"/>
    <property type="molecule type" value="Genomic_DNA"/>
</dbReference>
<evidence type="ECO:0000256" key="1">
    <source>
        <dbReference type="ARBA" id="ARBA00002286"/>
    </source>
</evidence>
<evidence type="ECO:0000313" key="4">
    <source>
        <dbReference type="Proteomes" id="UP000591929"/>
    </source>
</evidence>
<dbReference type="InterPro" id="IPR009057">
    <property type="entry name" value="Homeodomain-like_sf"/>
</dbReference>
<dbReference type="PANTHER" id="PTHR46889:SF5">
    <property type="entry name" value="INTEGRASE PROTEIN"/>
    <property type="match status" value="1"/>
</dbReference>
<dbReference type="SUPFAM" id="SSF46689">
    <property type="entry name" value="Homeodomain-like"/>
    <property type="match status" value="1"/>
</dbReference>
<comment type="caution">
    <text evidence="3">The sequence shown here is derived from an EMBL/GenBank/DDBJ whole genome shotgun (WGS) entry which is preliminary data.</text>
</comment>